<dbReference type="InterPro" id="IPR036745">
    <property type="entry name" value="PolIII_theta_sf"/>
</dbReference>
<dbReference type="AlphaFoldDB" id="H3JT69"/>
<dbReference type="SUPFAM" id="SSF46575">
    <property type="entry name" value="DNA polymerase III theta subunit-like"/>
    <property type="match status" value="1"/>
</dbReference>
<dbReference type="Gene3D" id="1.20.58.250">
    <property type="entry name" value="DNA polymerase III-theta"/>
    <property type="match status" value="1"/>
</dbReference>
<protein>
    <submittedName>
        <fullName evidence="1">Putative inner membrane protein</fullName>
    </submittedName>
</protein>
<keyword evidence="1" id="KW-0614">Plasmid</keyword>
<dbReference type="Pfam" id="PF06440">
    <property type="entry name" value="DNA_pol3_theta"/>
    <property type="match status" value="1"/>
</dbReference>
<dbReference type="InterPro" id="IPR009052">
    <property type="entry name" value="DNA_pol_III_theta_bac"/>
</dbReference>
<organism evidence="1">
    <name type="scientific">Salmonella typhimurium</name>
    <dbReference type="NCBI Taxonomy" id="90371"/>
    <lineage>
        <taxon>Bacteria</taxon>
        <taxon>Pseudomonadati</taxon>
        <taxon>Pseudomonadota</taxon>
        <taxon>Gammaproteobacteria</taxon>
        <taxon>Enterobacterales</taxon>
        <taxon>Enterobacteriaceae</taxon>
        <taxon>Salmonella</taxon>
    </lineage>
</organism>
<dbReference type="GO" id="GO:0003677">
    <property type="term" value="F:DNA binding"/>
    <property type="evidence" value="ECO:0007669"/>
    <property type="project" value="InterPro"/>
</dbReference>
<evidence type="ECO:0000313" key="1">
    <source>
        <dbReference type="EMBL" id="BAL48726.1"/>
    </source>
</evidence>
<sequence>MAYTYSRFPFLSEDVMSGLNLAATTKEEQDKVAIDLVASGVVYKERLAMPVVAELVVREQPEHLREYFRARLEYLRNSRTRMPRNMPEKRMRLKNSAIPDAFCLSLAGFYACRVMFFSGRGV</sequence>
<geneLocation type="plasmid" evidence="1">
    <name>pYT2</name>
</geneLocation>
<dbReference type="GO" id="GO:0006260">
    <property type="term" value="P:DNA replication"/>
    <property type="evidence" value="ECO:0007669"/>
    <property type="project" value="InterPro"/>
</dbReference>
<accession>H3JT69</accession>
<name>H3JT69_SALTM</name>
<dbReference type="GO" id="GO:0003887">
    <property type="term" value="F:DNA-directed DNA polymerase activity"/>
    <property type="evidence" value="ECO:0007669"/>
    <property type="project" value="InterPro"/>
</dbReference>
<reference evidence="1" key="1">
    <citation type="journal article" date="2013" name="PLoS ONE">
        <title>Complete Nucleotide Sequences of Virulence-Resistance Plasmids Carried by Emerging Multidrug-Resistant Salmonella enterica Serovar Typhimurium Isolated from Cattle in Hokkaido, Japan.</title>
        <authorList>
            <person name="Tamamura Y."/>
            <person name="Tanaka K."/>
            <person name="Akiba M."/>
            <person name="Kanno T."/>
            <person name="Hatama S."/>
            <person name="Ishihara R."/>
            <person name="Uchida I."/>
        </authorList>
    </citation>
    <scope>NUCLEOTIDE SEQUENCE</scope>
    <source>
        <plasmid evidence="1">pYT2</plasmid>
    </source>
</reference>
<proteinExistence type="predicted"/>
<dbReference type="EMBL" id="AB605179">
    <property type="protein sequence ID" value="BAL48726.1"/>
    <property type="molecule type" value="Genomic_DNA"/>
</dbReference>